<dbReference type="Proteomes" id="UP000315377">
    <property type="component" value="Chromosome"/>
</dbReference>
<evidence type="ECO:0000313" key="1">
    <source>
        <dbReference type="EMBL" id="MCY9609155.1"/>
    </source>
</evidence>
<evidence type="ECO:0000313" key="2">
    <source>
        <dbReference type="EMBL" id="QDM44555.1"/>
    </source>
</evidence>
<dbReference type="Proteomes" id="UP001209276">
    <property type="component" value="Unassembled WGS sequence"/>
</dbReference>
<sequence>MQIYTDGEIKKKIINGSDFIPWWNVFREELVQASKLVYSTTIDGTTAFDTDIEYISKNVNHISELRIQTITMKDAINETLDQIRTYIERIFEHKENLVSIFYGKVSKKDWKLFGEFTEGLQWLHVSLNFLNSLIKEVGLSREMVIRIDEKIDRLGQHINNINEALIQEDFIWGGDIISYEFFPLFESINELAGDIYV</sequence>
<gene>
    <name evidence="2" type="ORF">FLT43_14615</name>
    <name evidence="1" type="ORF">M5W83_18585</name>
</gene>
<reference evidence="1 4" key="2">
    <citation type="submission" date="2022-05" db="EMBL/GenBank/DDBJ databases">
        <title>Genome Sequencing of Bee-Associated Microbes.</title>
        <authorList>
            <person name="Dunlap C."/>
        </authorList>
    </citation>
    <scope>NUCLEOTIDE SEQUENCE [LARGE SCALE GENOMIC DNA]</scope>
    <source>
        <strain evidence="1 4">NRRL B-14613</strain>
    </source>
</reference>
<accession>A0AAP9J218</accession>
<dbReference type="AlphaFoldDB" id="A0AAP9J218"/>
<keyword evidence="4" id="KW-1185">Reference proteome</keyword>
<evidence type="ECO:0000313" key="4">
    <source>
        <dbReference type="Proteomes" id="UP001209276"/>
    </source>
</evidence>
<reference evidence="2 3" key="1">
    <citation type="submission" date="2019-07" db="EMBL/GenBank/DDBJ databases">
        <title>Paenibacillus thiaminolyticus NRRL B-4156.</title>
        <authorList>
            <person name="Hehnly C."/>
            <person name="Zhang L."/>
        </authorList>
    </citation>
    <scope>NUCLEOTIDE SEQUENCE [LARGE SCALE GENOMIC DNA]</scope>
    <source>
        <strain evidence="2 3">NRRL B-4156</strain>
    </source>
</reference>
<dbReference type="GeneID" id="76997194"/>
<dbReference type="EMBL" id="CP041405">
    <property type="protein sequence ID" value="QDM44555.1"/>
    <property type="molecule type" value="Genomic_DNA"/>
</dbReference>
<dbReference type="RefSeq" id="WP_087440227.1">
    <property type="nucleotide sequence ID" value="NZ_CABMNB010000003.1"/>
</dbReference>
<protein>
    <submittedName>
        <fullName evidence="2">Uncharacterized protein</fullName>
    </submittedName>
</protein>
<name>A0AAP9J218_PANTH</name>
<organism evidence="2 3">
    <name type="scientific">Paenibacillus thiaminolyticus</name>
    <name type="common">Bacillus thiaminolyticus</name>
    <dbReference type="NCBI Taxonomy" id="49283"/>
    <lineage>
        <taxon>Bacteria</taxon>
        <taxon>Bacillati</taxon>
        <taxon>Bacillota</taxon>
        <taxon>Bacilli</taxon>
        <taxon>Bacillales</taxon>
        <taxon>Paenibacillaceae</taxon>
        <taxon>Paenibacillus</taxon>
    </lineage>
</organism>
<proteinExistence type="predicted"/>
<dbReference type="EMBL" id="JAMDMM010000036">
    <property type="protein sequence ID" value="MCY9609155.1"/>
    <property type="molecule type" value="Genomic_DNA"/>
</dbReference>
<evidence type="ECO:0000313" key="3">
    <source>
        <dbReference type="Proteomes" id="UP000315377"/>
    </source>
</evidence>